<dbReference type="GO" id="GO:0016054">
    <property type="term" value="P:organic acid catabolic process"/>
    <property type="evidence" value="ECO:0007669"/>
    <property type="project" value="UniProtKB-ARBA"/>
</dbReference>
<dbReference type="Pfam" id="PF14833">
    <property type="entry name" value="NAD_binding_11"/>
    <property type="match status" value="1"/>
</dbReference>
<name>A0A2D0N2U0_FLAN2</name>
<dbReference type="GO" id="GO:0050661">
    <property type="term" value="F:NADP binding"/>
    <property type="evidence" value="ECO:0007669"/>
    <property type="project" value="InterPro"/>
</dbReference>
<dbReference type="InterPro" id="IPR008927">
    <property type="entry name" value="6-PGluconate_DH-like_C_sf"/>
</dbReference>
<proteinExistence type="predicted"/>
<keyword evidence="2" id="KW-0520">NAD</keyword>
<dbReference type="RefSeq" id="WP_099153764.1">
    <property type="nucleotide sequence ID" value="NZ_PDUD01000036.1"/>
</dbReference>
<protein>
    <submittedName>
        <fullName evidence="6">2-hydroxy-3-oxopropionate reductase</fullName>
    </submittedName>
</protein>
<reference evidence="6 7" key="1">
    <citation type="submission" date="2017-10" db="EMBL/GenBank/DDBJ databases">
        <title>The draft genome sequence of Lewinella nigricans NBRC 102662.</title>
        <authorList>
            <person name="Wang K."/>
        </authorList>
    </citation>
    <scope>NUCLEOTIDE SEQUENCE [LARGE SCALE GENOMIC DNA]</scope>
    <source>
        <strain evidence="6 7">NBRC 102662</strain>
    </source>
</reference>
<evidence type="ECO:0000256" key="2">
    <source>
        <dbReference type="ARBA" id="ARBA00023027"/>
    </source>
</evidence>
<dbReference type="PANTHER" id="PTHR22981:SF80">
    <property type="entry name" value="BLR4309 PROTEIN"/>
    <property type="match status" value="1"/>
</dbReference>
<dbReference type="GO" id="GO:0051287">
    <property type="term" value="F:NAD binding"/>
    <property type="evidence" value="ECO:0007669"/>
    <property type="project" value="InterPro"/>
</dbReference>
<evidence type="ECO:0000256" key="1">
    <source>
        <dbReference type="ARBA" id="ARBA00023002"/>
    </source>
</evidence>
<dbReference type="InterPro" id="IPR036291">
    <property type="entry name" value="NAD(P)-bd_dom_sf"/>
</dbReference>
<organism evidence="6 7">
    <name type="scientific">Flavilitoribacter nigricans (strain ATCC 23147 / DSM 23189 / NBRC 102662 / NCIMB 1420 / SS-2)</name>
    <name type="common">Lewinella nigricans</name>
    <dbReference type="NCBI Taxonomy" id="1122177"/>
    <lineage>
        <taxon>Bacteria</taxon>
        <taxon>Pseudomonadati</taxon>
        <taxon>Bacteroidota</taxon>
        <taxon>Saprospiria</taxon>
        <taxon>Saprospirales</taxon>
        <taxon>Lewinellaceae</taxon>
        <taxon>Flavilitoribacter</taxon>
    </lineage>
</organism>
<dbReference type="EMBL" id="PDUD01000036">
    <property type="protein sequence ID" value="PHN02824.1"/>
    <property type="molecule type" value="Genomic_DNA"/>
</dbReference>
<dbReference type="PANTHER" id="PTHR22981">
    <property type="entry name" value="3-HYDROXYISOBUTYRATE DEHYDROGENASE-RELATED"/>
    <property type="match status" value="1"/>
</dbReference>
<dbReference type="Gene3D" id="1.10.1040.10">
    <property type="entry name" value="N-(1-d-carboxylethyl)-l-norvaline Dehydrogenase, domain 2"/>
    <property type="match status" value="1"/>
</dbReference>
<feature type="domain" description="3-hydroxyisobutyrate dehydrogenase-like NAD-binding" evidence="5">
    <location>
        <begin position="167"/>
        <end position="284"/>
    </location>
</feature>
<feature type="domain" description="6-phosphogluconate dehydrogenase NADP-binding" evidence="4">
    <location>
        <begin position="7"/>
        <end position="164"/>
    </location>
</feature>
<evidence type="ECO:0000259" key="4">
    <source>
        <dbReference type="Pfam" id="PF03446"/>
    </source>
</evidence>
<feature type="active site" evidence="3">
    <location>
        <position position="173"/>
    </location>
</feature>
<sequence>MFDQNLKVSLIGLGIMGSRMAKNLLKHGVQLTVFNRSPEPIAPLAALGARPADSYEDALSEADIVITMLARPEAVREVMLENGINRMKKGALWIDCSTVNPSFTAEAAQSAEARAVDFIDAPVAGTLPQAENAELVFFVGAPREEFLAVEPLLQFMGKKVLHIGAVGQGSAFKMLVNALLAQSMVAFSETVLLGEKMGLDREFLLRTLPSLPVGAPFLQAKAEMIRSQNYEVMFPLELMHKDLHLASLSAYENGQPLYLVNLTKELFASASAEGLGRKDFAAIHAFLQGRAG</sequence>
<dbReference type="InterPro" id="IPR006115">
    <property type="entry name" value="6PGDH_NADP-bd"/>
</dbReference>
<evidence type="ECO:0000259" key="5">
    <source>
        <dbReference type="Pfam" id="PF14833"/>
    </source>
</evidence>
<comment type="caution">
    <text evidence="6">The sequence shown here is derived from an EMBL/GenBank/DDBJ whole genome shotgun (WGS) entry which is preliminary data.</text>
</comment>
<dbReference type="OrthoDB" id="9786703at2"/>
<dbReference type="InterPro" id="IPR029154">
    <property type="entry name" value="HIBADH-like_NADP-bd"/>
</dbReference>
<keyword evidence="7" id="KW-1185">Reference proteome</keyword>
<evidence type="ECO:0000256" key="3">
    <source>
        <dbReference type="PIRSR" id="PIRSR000103-1"/>
    </source>
</evidence>
<dbReference type="PIRSF" id="PIRSF000103">
    <property type="entry name" value="HIBADH"/>
    <property type="match status" value="1"/>
</dbReference>
<dbReference type="PROSITE" id="PS00895">
    <property type="entry name" value="3_HYDROXYISOBUT_DH"/>
    <property type="match status" value="1"/>
</dbReference>
<dbReference type="SUPFAM" id="SSF51735">
    <property type="entry name" value="NAD(P)-binding Rossmann-fold domains"/>
    <property type="match status" value="1"/>
</dbReference>
<accession>A0A2D0N2U0</accession>
<dbReference type="Pfam" id="PF03446">
    <property type="entry name" value="NAD_binding_2"/>
    <property type="match status" value="1"/>
</dbReference>
<gene>
    <name evidence="6" type="ORF">CRP01_30045</name>
</gene>
<dbReference type="Proteomes" id="UP000223913">
    <property type="component" value="Unassembled WGS sequence"/>
</dbReference>
<evidence type="ECO:0000313" key="6">
    <source>
        <dbReference type="EMBL" id="PHN02824.1"/>
    </source>
</evidence>
<dbReference type="GO" id="GO:0016616">
    <property type="term" value="F:oxidoreductase activity, acting on the CH-OH group of donors, NAD or NADP as acceptor"/>
    <property type="evidence" value="ECO:0007669"/>
    <property type="project" value="TreeGrafter"/>
</dbReference>
<keyword evidence="1" id="KW-0560">Oxidoreductase</keyword>
<dbReference type="SUPFAM" id="SSF48179">
    <property type="entry name" value="6-phosphogluconate dehydrogenase C-terminal domain-like"/>
    <property type="match status" value="1"/>
</dbReference>
<dbReference type="Gene3D" id="3.40.50.720">
    <property type="entry name" value="NAD(P)-binding Rossmann-like Domain"/>
    <property type="match status" value="1"/>
</dbReference>
<dbReference type="InterPro" id="IPR013328">
    <property type="entry name" value="6PGD_dom2"/>
</dbReference>
<dbReference type="AlphaFoldDB" id="A0A2D0N2U0"/>
<evidence type="ECO:0000313" key="7">
    <source>
        <dbReference type="Proteomes" id="UP000223913"/>
    </source>
</evidence>
<dbReference type="InterPro" id="IPR002204">
    <property type="entry name" value="3-OH-isobutyrate_DH-rel_CS"/>
</dbReference>
<dbReference type="InterPro" id="IPR015815">
    <property type="entry name" value="HIBADH-related"/>
</dbReference>